<evidence type="ECO:0008006" key="3">
    <source>
        <dbReference type="Google" id="ProtNLM"/>
    </source>
</evidence>
<evidence type="ECO:0000313" key="2">
    <source>
        <dbReference type="Proteomes" id="UP000670776"/>
    </source>
</evidence>
<evidence type="ECO:0000313" key="1">
    <source>
        <dbReference type="EMBL" id="MBP0903338.1"/>
    </source>
</evidence>
<dbReference type="Proteomes" id="UP000670776">
    <property type="component" value="Unassembled WGS sequence"/>
</dbReference>
<name>A0ABS4BRY9_9FLAO</name>
<dbReference type="EMBL" id="JAGJCB010000004">
    <property type="protein sequence ID" value="MBP0903338.1"/>
    <property type="molecule type" value="Genomic_DNA"/>
</dbReference>
<gene>
    <name evidence="1" type="ORF">J8H85_05825</name>
</gene>
<dbReference type="RefSeq" id="WP_209653555.1">
    <property type="nucleotide sequence ID" value="NZ_JAGJCB010000004.1"/>
</dbReference>
<proteinExistence type="predicted"/>
<accession>A0ABS4BRY9</accession>
<sequence>MKLLKPIVLASVFAVCFTCENNDLVSDDSNMKLKAKDPIFMDLGNTMRTIKVKNKIDGLSKSANSAKAAKSYNVALYMAEYITAGDTEEMGNIVYFNNRGNKQLQGDFVPGLALDGTNAISYYVDDNRPSLDLDVVVSNNAIDRAMNTWDGIICSNLGMFEIAYDGRDTGFIAGIIGEILGEDFGGSQSYVADVLHAGWLPARAFDLVAPNGSQFILGVTYTIVFTDEEGNLIDTDNNGKYDVAWREIYYNDNFSWDDGNHYDVETIALHEAGHGLSQGHFGKAFRNIKTGKLHFSPRAVMNAAYSGIQTTIDESDLAGHCSNWSSWFNN</sequence>
<dbReference type="SUPFAM" id="SSF55486">
    <property type="entry name" value="Metalloproteases ('zincins'), catalytic domain"/>
    <property type="match status" value="1"/>
</dbReference>
<dbReference type="InterPro" id="IPR024079">
    <property type="entry name" value="MetalloPept_cat_dom_sf"/>
</dbReference>
<keyword evidence="2" id="KW-1185">Reference proteome</keyword>
<dbReference type="Gene3D" id="3.40.390.10">
    <property type="entry name" value="Collagenase (Catalytic Domain)"/>
    <property type="match status" value="1"/>
</dbReference>
<comment type="caution">
    <text evidence="1">The sequence shown here is derived from an EMBL/GenBank/DDBJ whole genome shotgun (WGS) entry which is preliminary data.</text>
</comment>
<reference evidence="1 2" key="1">
    <citation type="submission" date="2021-04" db="EMBL/GenBank/DDBJ databases">
        <title>Mariniflexile gromovii gen. nov., sp. nov., a gliding bacterium isolated from the sea urchin Strongylocentrotus intermedius.</title>
        <authorList>
            <person name="Ko S."/>
            <person name="Le V."/>
            <person name="Ahn C.-Y."/>
            <person name="Oh H.-M."/>
        </authorList>
    </citation>
    <scope>NUCLEOTIDE SEQUENCE [LARGE SCALE GENOMIC DNA]</scope>
    <source>
        <strain evidence="1 2">KCTC 12570</strain>
    </source>
</reference>
<protein>
    <recommendedName>
        <fullName evidence="3">Matrixin</fullName>
    </recommendedName>
</protein>
<organism evidence="1 2">
    <name type="scientific">Mariniflexile gromovii</name>
    <dbReference type="NCBI Taxonomy" id="362523"/>
    <lineage>
        <taxon>Bacteria</taxon>
        <taxon>Pseudomonadati</taxon>
        <taxon>Bacteroidota</taxon>
        <taxon>Flavobacteriia</taxon>
        <taxon>Flavobacteriales</taxon>
        <taxon>Flavobacteriaceae</taxon>
        <taxon>Mariniflexile</taxon>
    </lineage>
</organism>